<keyword evidence="4 7" id="KW-0378">Hydrolase</keyword>
<keyword evidence="3 7" id="KW-0645">Protease</keyword>
<dbReference type="Pfam" id="PF00574">
    <property type="entry name" value="CLP_protease"/>
    <property type="match status" value="1"/>
</dbReference>
<dbReference type="InterPro" id="IPR033135">
    <property type="entry name" value="ClpP_His_AS"/>
</dbReference>
<dbReference type="InterPro" id="IPR029045">
    <property type="entry name" value="ClpP/crotonase-like_dom_sf"/>
</dbReference>
<dbReference type="CDD" id="cd07017">
    <property type="entry name" value="S14_ClpP_2"/>
    <property type="match status" value="1"/>
</dbReference>
<evidence type="ECO:0000256" key="1">
    <source>
        <dbReference type="ARBA" id="ARBA00007039"/>
    </source>
</evidence>
<dbReference type="PROSITE" id="PS00381">
    <property type="entry name" value="CLP_PROTEASE_SER"/>
    <property type="match status" value="1"/>
</dbReference>
<sequence length="210" mass="23349">MPIGVPKVPFRSPGDEDASWTDIYNRLYRQRCLFLAQPIDDQVSNQLAGLLVFLSMENSNPDIYILINSPGGGVLPGLCIYDTMQMVLPDVATICIGIAASMASLILAGGEVTKRMAFPHARVMIHQPMSSFFEAQAREFVLETNEVLTMRYDITKAYAKRTGLSSRVINKDIERDYFLSARRAKDFGLIDLILSDLHVDTSSDSDTYSA</sequence>
<keyword evidence="7" id="KW-0963">Cytoplasm</keyword>
<accession>A0A0K1Z792</accession>
<dbReference type="PRINTS" id="PR00127">
    <property type="entry name" value="CLPPROTEASEP"/>
</dbReference>
<comment type="subunit">
    <text evidence="7">Component of the chloroplastic Clp protease core complex.</text>
</comment>
<evidence type="ECO:0000256" key="7">
    <source>
        <dbReference type="HAMAP-Rule" id="MF_00444"/>
    </source>
</evidence>
<dbReference type="InterPro" id="IPR018215">
    <property type="entry name" value="ClpP_Ser_AS"/>
</dbReference>
<dbReference type="Gene3D" id="3.90.226.10">
    <property type="entry name" value="2-enoyl-CoA Hydratase, Chain A, domain 1"/>
    <property type="match status" value="1"/>
</dbReference>
<dbReference type="InterPro" id="IPR023562">
    <property type="entry name" value="ClpP/TepA"/>
</dbReference>
<comment type="subcellular location">
    <subcellularLocation>
        <location evidence="7">Cytoplasm</location>
    </subcellularLocation>
</comment>
<evidence type="ECO:0000256" key="6">
    <source>
        <dbReference type="ARBA" id="ARBA00034021"/>
    </source>
</evidence>
<keyword evidence="2 12" id="KW-0934">Plastid</keyword>
<evidence type="ECO:0000256" key="3">
    <source>
        <dbReference type="ARBA" id="ARBA00022670"/>
    </source>
</evidence>
<evidence type="ECO:0000256" key="11">
    <source>
        <dbReference type="RuleBase" id="RU003567"/>
    </source>
</evidence>
<dbReference type="EMBL" id="KT176548">
    <property type="protein sequence ID" value="AKZ21848.1"/>
    <property type="molecule type" value="Genomic_DNA"/>
</dbReference>
<dbReference type="GO" id="GO:0051117">
    <property type="term" value="F:ATPase binding"/>
    <property type="evidence" value="ECO:0007669"/>
    <property type="project" value="TreeGrafter"/>
</dbReference>
<feature type="active site" evidence="7 9">
    <location>
        <position position="126"/>
    </location>
</feature>
<gene>
    <name evidence="7 12" type="primary">clpP</name>
</gene>
<dbReference type="GO" id="GO:0006515">
    <property type="term" value="P:protein quality control for misfolded or incompletely synthesized proteins"/>
    <property type="evidence" value="ECO:0007669"/>
    <property type="project" value="TreeGrafter"/>
</dbReference>
<comment type="similarity">
    <text evidence="1 7 11">Belongs to the peptidase S14 family.</text>
</comment>
<dbReference type="SUPFAM" id="SSF52096">
    <property type="entry name" value="ClpP/crotonase"/>
    <property type="match status" value="1"/>
</dbReference>
<dbReference type="EC" id="3.4.21.92" evidence="7 10"/>
<organism evidence="12">
    <name type="scientific">Evolvulus nuttallianus</name>
    <dbReference type="NCBI Taxonomy" id="197389"/>
    <lineage>
        <taxon>Eukaryota</taxon>
        <taxon>Viridiplantae</taxon>
        <taxon>Streptophyta</taxon>
        <taxon>Embryophyta</taxon>
        <taxon>Tracheophyta</taxon>
        <taxon>Spermatophyta</taxon>
        <taxon>Magnoliopsida</taxon>
        <taxon>eudicotyledons</taxon>
        <taxon>Gunneridae</taxon>
        <taxon>Pentapetalae</taxon>
        <taxon>asterids</taxon>
        <taxon>lamiids</taxon>
        <taxon>Solanales</taxon>
        <taxon>Convolvulaceae</taxon>
        <taxon>Cresseae</taxon>
        <taxon>Evolvulus</taxon>
    </lineage>
</organism>
<protein>
    <recommendedName>
        <fullName evidence="7 11">ATP-dependent Clp protease proteolytic subunit</fullName>
        <ecNumber evidence="7 10">3.4.21.92</ecNumber>
    </recommendedName>
    <alternativeName>
        <fullName evidence="7">Endopeptidase Clp</fullName>
    </alternativeName>
</protein>
<dbReference type="PANTHER" id="PTHR10381">
    <property type="entry name" value="ATP-DEPENDENT CLP PROTEASE PROTEOLYTIC SUBUNIT"/>
    <property type="match status" value="1"/>
</dbReference>
<proteinExistence type="inferred from homology"/>
<evidence type="ECO:0000256" key="9">
    <source>
        <dbReference type="PROSITE-ProRule" id="PRU10086"/>
    </source>
</evidence>
<dbReference type="PROSITE" id="PS00382">
    <property type="entry name" value="CLP_PROTEASE_HIS"/>
    <property type="match status" value="1"/>
</dbReference>
<dbReference type="GO" id="GO:0009368">
    <property type="term" value="C:endopeptidase Clp complex"/>
    <property type="evidence" value="ECO:0007669"/>
    <property type="project" value="TreeGrafter"/>
</dbReference>
<dbReference type="InterPro" id="IPR001907">
    <property type="entry name" value="ClpP"/>
</dbReference>
<dbReference type="AlphaFoldDB" id="A0A0K1Z792"/>
<feature type="active site" description="Nucleophile" evidence="7">
    <location>
        <position position="101"/>
    </location>
</feature>
<evidence type="ECO:0000256" key="10">
    <source>
        <dbReference type="RuleBase" id="RU000549"/>
    </source>
</evidence>
<comment type="catalytic activity">
    <reaction evidence="6 7 9">
        <text>Hydrolysis of proteins to small peptides in the presence of ATP and magnesium. alpha-casein is the usual test substrate. In the absence of ATP, only oligopeptides shorter than five residues are hydrolyzed (such as succinyl-Leu-Tyr-|-NHMec, and Leu-Tyr-Leu-|-Tyr-Trp, in which cleavage of the -Tyr-|-Leu- and -Tyr-|-Trp bonds also occurs).</text>
        <dbReference type="EC" id="3.4.21.92"/>
    </reaction>
</comment>
<evidence type="ECO:0000256" key="2">
    <source>
        <dbReference type="ARBA" id="ARBA00022640"/>
    </source>
</evidence>
<geneLocation type="plastid" evidence="12"/>
<reference evidence="12" key="1">
    <citation type="journal article" date="2015" name="Biodivers Data J">
        <title>Biodiversity assessment among two Nebraska prairies: a comparison between traditional and phylogenetic diversity indices.</title>
        <authorList>
            <person name="Aust S.K."/>
            <person name="Ahrendsen D.L."/>
            <person name="Kellar P.R."/>
        </authorList>
    </citation>
    <scope>NUCLEOTIDE SEQUENCE</scope>
</reference>
<comment type="function">
    <text evidence="7">Cleaves peptides in various proteins in a process that requires ATP hydrolysis. Has a chymotrypsin-like activity. Plays a major role in the degradation of misfolded proteins.</text>
</comment>
<evidence type="ECO:0000256" key="5">
    <source>
        <dbReference type="ARBA" id="ARBA00022825"/>
    </source>
</evidence>
<name>A0A0K1Z792_9ASTE</name>
<keyword evidence="5 7" id="KW-0720">Serine protease</keyword>
<dbReference type="PANTHER" id="PTHR10381:SF15">
    <property type="entry name" value="CHLOROPLASTIC ATP-DEPENDENT CLP PROTEASE PROTEOLYTIC SUBUNIT 1"/>
    <property type="match status" value="1"/>
</dbReference>
<evidence type="ECO:0000256" key="8">
    <source>
        <dbReference type="PROSITE-ProRule" id="PRU10085"/>
    </source>
</evidence>
<dbReference type="GO" id="GO:0009532">
    <property type="term" value="C:plastid stroma"/>
    <property type="evidence" value="ECO:0007669"/>
    <property type="project" value="UniProtKB-ARBA"/>
</dbReference>
<dbReference type="HAMAP" id="MF_00444">
    <property type="entry name" value="ClpP"/>
    <property type="match status" value="1"/>
</dbReference>
<dbReference type="GO" id="GO:0004252">
    <property type="term" value="F:serine-type endopeptidase activity"/>
    <property type="evidence" value="ECO:0007669"/>
    <property type="project" value="UniProtKB-UniRule"/>
</dbReference>
<evidence type="ECO:0000256" key="4">
    <source>
        <dbReference type="ARBA" id="ARBA00022801"/>
    </source>
</evidence>
<feature type="active site" evidence="8">
    <location>
        <position position="101"/>
    </location>
</feature>
<evidence type="ECO:0000313" key="12">
    <source>
        <dbReference type="EMBL" id="AKZ21848.1"/>
    </source>
</evidence>
<dbReference type="GO" id="GO:0004176">
    <property type="term" value="F:ATP-dependent peptidase activity"/>
    <property type="evidence" value="ECO:0007669"/>
    <property type="project" value="InterPro"/>
</dbReference>